<proteinExistence type="predicted"/>
<dbReference type="AlphaFoldDB" id="A0AAN7V610"/>
<keyword evidence="4" id="KW-1185">Reference proteome</keyword>
<dbReference type="PANTHER" id="PTHR38116">
    <property type="entry name" value="CHROMOSOME 7, WHOLE GENOME SHOTGUN SEQUENCE"/>
    <property type="match status" value="1"/>
</dbReference>
<evidence type="ECO:0000313" key="4">
    <source>
        <dbReference type="Proteomes" id="UP001305414"/>
    </source>
</evidence>
<reference evidence="3 4" key="1">
    <citation type="submission" date="2023-10" db="EMBL/GenBank/DDBJ databases">
        <title>Draft genome sequence of Xylaria bambusicola isolate GMP-LS, the root and basal stem rot pathogen of sugarcane in Indonesia.</title>
        <authorList>
            <person name="Selvaraj P."/>
            <person name="Muralishankar V."/>
            <person name="Muruganantham S."/>
            <person name="Sp S."/>
            <person name="Haryani S."/>
            <person name="Lau K.J.X."/>
            <person name="Naqvi N.I."/>
        </authorList>
    </citation>
    <scope>NUCLEOTIDE SEQUENCE [LARGE SCALE GENOMIC DNA]</scope>
    <source>
        <strain evidence="3">GMP-LS</strain>
    </source>
</reference>
<protein>
    <recommendedName>
        <fullName evidence="2">BZIP domain-containing protein</fullName>
    </recommendedName>
</protein>
<dbReference type="PROSITE" id="PS00036">
    <property type="entry name" value="BZIP_BASIC"/>
    <property type="match status" value="1"/>
</dbReference>
<dbReference type="CDD" id="cd14688">
    <property type="entry name" value="bZIP_YAP"/>
    <property type="match status" value="1"/>
</dbReference>
<evidence type="ECO:0000259" key="2">
    <source>
        <dbReference type="PROSITE" id="PS00036"/>
    </source>
</evidence>
<dbReference type="Pfam" id="PF11905">
    <property type="entry name" value="DUF3425"/>
    <property type="match status" value="1"/>
</dbReference>
<dbReference type="EMBL" id="JAWHQM010000092">
    <property type="protein sequence ID" value="KAK5637129.1"/>
    <property type="molecule type" value="Genomic_DNA"/>
</dbReference>
<feature type="domain" description="BZIP" evidence="2">
    <location>
        <begin position="33"/>
        <end position="47"/>
    </location>
</feature>
<sequence>MDNSRSLEQDNIDADAGVSLRKQTKKRVVTPARKEQNRFAQRAYRRRQKEQRRIVQERSTTSSSRPLAPRQDSIETSDVPDFLPIRVIDQVTFRSSVSDRSVTGRQPVSNQSPPSSISQNEGNTVSLAPIAAAPPLREQPTSSLDMPSGLRGDLEDNFTTVFRACLSNAACIGINIPDLMRCEKPCMSPFYRPLVHMNEDPTALIAASSHGSLPDSLKPTLAQILVPHHASLDLIPIPRLRERAILMCAALPHIFSLWEMKLDIYTRNALTCRVCDTSRGSESHPWDMRSWQAAPWFLSKWRMIIDSNDVVTDLSMPGIPGLWM</sequence>
<dbReference type="InterPro" id="IPR004827">
    <property type="entry name" value="bZIP"/>
</dbReference>
<feature type="region of interest" description="Disordered" evidence="1">
    <location>
        <begin position="1"/>
        <end position="76"/>
    </location>
</feature>
<dbReference type="InterPro" id="IPR021833">
    <property type="entry name" value="DUF3425"/>
</dbReference>
<accession>A0AAN7V610</accession>
<name>A0AAN7V610_9PEZI</name>
<dbReference type="PANTHER" id="PTHR38116:SF8">
    <property type="entry name" value="BZIP DOMAIN-CONTAINING PROTEIN"/>
    <property type="match status" value="1"/>
</dbReference>
<comment type="caution">
    <text evidence="3">The sequence shown here is derived from an EMBL/GenBank/DDBJ whole genome shotgun (WGS) entry which is preliminary data.</text>
</comment>
<feature type="region of interest" description="Disordered" evidence="1">
    <location>
        <begin position="96"/>
        <end position="122"/>
    </location>
</feature>
<dbReference type="Proteomes" id="UP001305414">
    <property type="component" value="Unassembled WGS sequence"/>
</dbReference>
<gene>
    <name evidence="3" type="ORF">RRF57_012841</name>
</gene>
<evidence type="ECO:0000313" key="3">
    <source>
        <dbReference type="EMBL" id="KAK5637129.1"/>
    </source>
</evidence>
<evidence type="ECO:0000256" key="1">
    <source>
        <dbReference type="SAM" id="MobiDB-lite"/>
    </source>
</evidence>
<dbReference type="GO" id="GO:0003700">
    <property type="term" value="F:DNA-binding transcription factor activity"/>
    <property type="evidence" value="ECO:0007669"/>
    <property type="project" value="InterPro"/>
</dbReference>
<feature type="compositionally biased region" description="Low complexity" evidence="1">
    <location>
        <begin position="106"/>
        <end position="119"/>
    </location>
</feature>
<organism evidence="3 4">
    <name type="scientific">Xylaria bambusicola</name>
    <dbReference type="NCBI Taxonomy" id="326684"/>
    <lineage>
        <taxon>Eukaryota</taxon>
        <taxon>Fungi</taxon>
        <taxon>Dikarya</taxon>
        <taxon>Ascomycota</taxon>
        <taxon>Pezizomycotina</taxon>
        <taxon>Sordariomycetes</taxon>
        <taxon>Xylariomycetidae</taxon>
        <taxon>Xylariales</taxon>
        <taxon>Xylariaceae</taxon>
        <taxon>Xylaria</taxon>
    </lineage>
</organism>